<evidence type="ECO:0000313" key="8">
    <source>
        <dbReference type="Proteomes" id="UP000001889"/>
    </source>
</evidence>
<dbReference type="AlphaFoldDB" id="D2TUH6"/>
<organism evidence="7 8">
    <name type="scientific">Citrobacter rodentium (strain ICC168)</name>
    <name type="common">Citrobacter freundii biotype 4280</name>
    <dbReference type="NCBI Taxonomy" id="637910"/>
    <lineage>
        <taxon>Bacteria</taxon>
        <taxon>Pseudomonadati</taxon>
        <taxon>Pseudomonadota</taxon>
        <taxon>Gammaproteobacteria</taxon>
        <taxon>Enterobacterales</taxon>
        <taxon>Enterobacteriaceae</taxon>
        <taxon>Citrobacter</taxon>
    </lineage>
</organism>
<evidence type="ECO:0000313" key="7">
    <source>
        <dbReference type="EMBL" id="CBG88029.1"/>
    </source>
</evidence>
<protein>
    <recommendedName>
        <fullName evidence="5">Uncharacterized protein YoaI</fullName>
    </recommendedName>
</protein>
<dbReference type="EMBL" id="FN543502">
    <property type="protein sequence ID" value="CBG88029.1"/>
    <property type="molecule type" value="Genomic_DNA"/>
</dbReference>
<keyword evidence="4 6" id="KW-0472">Membrane</keyword>
<evidence type="ECO:0000256" key="6">
    <source>
        <dbReference type="SAM" id="Phobius"/>
    </source>
</evidence>
<comment type="subcellular location">
    <subcellularLocation>
        <location evidence="1">Membrane</location>
        <topology evidence="1">Single-pass membrane protein</topology>
    </subcellularLocation>
</comment>
<sequence length="34" mass="3818">MNDQMFIETLIIAFSFFTIAALLVLSVLILERSG</sequence>
<evidence type="ECO:0000256" key="1">
    <source>
        <dbReference type="ARBA" id="ARBA00004167"/>
    </source>
</evidence>
<dbReference type="HOGENOM" id="CLU_216793_1_0_6"/>
<feature type="transmembrane region" description="Helical" evidence="6">
    <location>
        <begin position="6"/>
        <end position="30"/>
    </location>
</feature>
<dbReference type="NCBIfam" id="NF041475">
    <property type="entry name" value="membrane_YoaI"/>
    <property type="match status" value="1"/>
</dbReference>
<evidence type="ECO:0000256" key="4">
    <source>
        <dbReference type="ARBA" id="ARBA00023136"/>
    </source>
</evidence>
<dbReference type="GO" id="GO:0016020">
    <property type="term" value="C:membrane"/>
    <property type="evidence" value="ECO:0007669"/>
    <property type="project" value="UniProtKB-SubCell"/>
</dbReference>
<name>D2TUH6_CITRI</name>
<reference evidence="7 8" key="1">
    <citation type="journal article" date="2010" name="J. Bacteriol.">
        <title>The Citrobacter rodentium genome sequence reveals convergent evolution with human pathogenic Escherichia coli.</title>
        <authorList>
            <person name="Petty N.K."/>
            <person name="Bulgin R."/>
            <person name="Crepin V.F."/>
            <person name="Cerdeno-Tarraga A.M."/>
            <person name="Schroeder G.N."/>
            <person name="Quail M.A."/>
            <person name="Lennard N."/>
            <person name="Corton C."/>
            <person name="Barron A."/>
            <person name="Clark L."/>
            <person name="Toribio A.L."/>
            <person name="Parkhill J."/>
            <person name="Dougan G."/>
            <person name="Frankel G."/>
            <person name="Thomson N.R."/>
        </authorList>
    </citation>
    <scope>NUCLEOTIDE SEQUENCE [LARGE SCALE GENOMIC DNA]</scope>
    <source>
        <strain evidence="7 8">ICC168</strain>
    </source>
</reference>
<keyword evidence="3 6" id="KW-1133">Transmembrane helix</keyword>
<keyword evidence="2 6" id="KW-0812">Transmembrane</keyword>
<evidence type="ECO:0000256" key="3">
    <source>
        <dbReference type="ARBA" id="ARBA00022989"/>
    </source>
</evidence>
<dbReference type="RefSeq" id="WP_012905542.1">
    <property type="nucleotide sequence ID" value="NC_013716.1"/>
</dbReference>
<dbReference type="InterPro" id="IPR048191">
    <property type="entry name" value="YoaI-like"/>
</dbReference>
<dbReference type="Proteomes" id="UP000001889">
    <property type="component" value="Chromosome"/>
</dbReference>
<evidence type="ECO:0000256" key="5">
    <source>
        <dbReference type="ARBA" id="ARBA00035689"/>
    </source>
</evidence>
<accession>D2TUH6</accession>
<evidence type="ECO:0000256" key="2">
    <source>
        <dbReference type="ARBA" id="ARBA00022692"/>
    </source>
</evidence>
<gene>
    <name evidence="7" type="primary">yoaI</name>
    <name evidence="7" type="ordered locus">ROD_12652</name>
</gene>
<keyword evidence="8" id="KW-1185">Reference proteome</keyword>
<proteinExistence type="predicted"/>
<dbReference type="KEGG" id="cro:ROD_12652"/>